<reference evidence="2" key="1">
    <citation type="submission" date="2013-05" db="EMBL/GenBank/DDBJ databases">
        <title>Genome assembly of Cystobacter fuscus DSM 2262.</title>
        <authorList>
            <person name="Sharma G."/>
            <person name="Khatri I."/>
            <person name="Kaur C."/>
            <person name="Mayilraj S."/>
            <person name="Subramanian S."/>
        </authorList>
    </citation>
    <scope>NUCLEOTIDE SEQUENCE [LARGE SCALE GENOMIC DNA]</scope>
    <source>
        <strain evidence="2">DSM 2262</strain>
    </source>
</reference>
<protein>
    <submittedName>
        <fullName evidence="2">Uncharacterized protein</fullName>
    </submittedName>
</protein>
<accession>S9QGR0</accession>
<proteinExistence type="predicted"/>
<evidence type="ECO:0000313" key="2">
    <source>
        <dbReference type="EMBL" id="EPX60504.1"/>
    </source>
</evidence>
<organism evidence="2 3">
    <name type="scientific">Cystobacter fuscus (strain ATCC 25194 / DSM 2262 / NBRC 100088 / M29)</name>
    <dbReference type="NCBI Taxonomy" id="1242864"/>
    <lineage>
        <taxon>Bacteria</taxon>
        <taxon>Pseudomonadati</taxon>
        <taxon>Myxococcota</taxon>
        <taxon>Myxococcia</taxon>
        <taxon>Myxococcales</taxon>
        <taxon>Cystobacterineae</taxon>
        <taxon>Archangiaceae</taxon>
        <taxon>Cystobacter</taxon>
    </lineage>
</organism>
<name>S9QGR0_CYSF2</name>
<sequence>MSLPRECRCSIGARDARLVSTQRHGATMVDRSDTTRQDGTPHPASTLLK</sequence>
<keyword evidence="3" id="KW-1185">Reference proteome</keyword>
<feature type="region of interest" description="Disordered" evidence="1">
    <location>
        <begin position="20"/>
        <end position="49"/>
    </location>
</feature>
<gene>
    <name evidence="2" type="ORF">D187_001991</name>
</gene>
<evidence type="ECO:0000313" key="3">
    <source>
        <dbReference type="Proteomes" id="UP000011682"/>
    </source>
</evidence>
<comment type="caution">
    <text evidence="2">The sequence shown here is derived from an EMBL/GenBank/DDBJ whole genome shotgun (WGS) entry which is preliminary data.</text>
</comment>
<dbReference type="Proteomes" id="UP000011682">
    <property type="component" value="Unassembled WGS sequence"/>
</dbReference>
<evidence type="ECO:0000256" key="1">
    <source>
        <dbReference type="SAM" id="MobiDB-lite"/>
    </source>
</evidence>
<dbReference type="EMBL" id="ANAH02000013">
    <property type="protein sequence ID" value="EPX60504.1"/>
    <property type="molecule type" value="Genomic_DNA"/>
</dbReference>
<dbReference type="AlphaFoldDB" id="S9QGR0"/>